<organism evidence="2 3">
    <name type="scientific">Burkholderia thailandensis</name>
    <dbReference type="NCBI Taxonomy" id="57975"/>
    <lineage>
        <taxon>Bacteria</taxon>
        <taxon>Pseudomonadati</taxon>
        <taxon>Pseudomonadota</taxon>
        <taxon>Betaproteobacteria</taxon>
        <taxon>Burkholderiales</taxon>
        <taxon>Burkholderiaceae</taxon>
        <taxon>Burkholderia</taxon>
        <taxon>pseudomallei group</taxon>
    </lineage>
</organism>
<name>A0AAW9CU46_BURTH</name>
<dbReference type="AlphaFoldDB" id="A0AAW9CU46"/>
<proteinExistence type="predicted"/>
<dbReference type="EMBL" id="QXCT01000001">
    <property type="protein sequence ID" value="MDW9253431.1"/>
    <property type="molecule type" value="Genomic_DNA"/>
</dbReference>
<evidence type="ECO:0000313" key="2">
    <source>
        <dbReference type="EMBL" id="MDW9253431.1"/>
    </source>
</evidence>
<feature type="compositionally biased region" description="Gly residues" evidence="1">
    <location>
        <begin position="32"/>
        <end position="41"/>
    </location>
</feature>
<reference evidence="2" key="1">
    <citation type="submission" date="2018-08" db="EMBL/GenBank/DDBJ databases">
        <title>Identification of Burkholderia cepacia strains that express a Burkholderia pseudomallei-like capsular polysaccharide.</title>
        <authorList>
            <person name="Burtnick M.N."/>
            <person name="Vongsouvath M."/>
            <person name="Newton P."/>
            <person name="Wuthiekanun V."/>
            <person name="Limmathurotsakul D."/>
            <person name="Brett P.J."/>
            <person name="Chantratita N."/>
            <person name="Dance D.A."/>
        </authorList>
    </citation>
    <scope>NUCLEOTIDE SEQUENCE</scope>
    <source>
        <strain evidence="2">SBXCC001</strain>
    </source>
</reference>
<sequence length="63" mass="6786">MLAGIEHIVVALDEPRERALEVRQVIERGGDDGSGGTGFGGQDRVAPPRLRGQTTMAGQMIRR</sequence>
<accession>A0AAW9CU46</accession>
<evidence type="ECO:0000313" key="3">
    <source>
        <dbReference type="Proteomes" id="UP001272137"/>
    </source>
</evidence>
<protein>
    <submittedName>
        <fullName evidence="2">Uncharacterized protein</fullName>
    </submittedName>
</protein>
<dbReference type="Proteomes" id="UP001272137">
    <property type="component" value="Unassembled WGS sequence"/>
</dbReference>
<feature type="region of interest" description="Disordered" evidence="1">
    <location>
        <begin position="27"/>
        <end position="63"/>
    </location>
</feature>
<comment type="caution">
    <text evidence="2">The sequence shown here is derived from an EMBL/GenBank/DDBJ whole genome shotgun (WGS) entry which is preliminary data.</text>
</comment>
<evidence type="ECO:0000256" key="1">
    <source>
        <dbReference type="SAM" id="MobiDB-lite"/>
    </source>
</evidence>
<gene>
    <name evidence="2" type="ORF">C7S16_4474</name>
</gene>